<dbReference type="SUPFAM" id="SSF69318">
    <property type="entry name" value="Integrin alpha N-terminal domain"/>
    <property type="match status" value="1"/>
</dbReference>
<dbReference type="EMBL" id="QGTQ01000043">
    <property type="protein sequence ID" value="PWV90550.1"/>
    <property type="molecule type" value="Genomic_DNA"/>
</dbReference>
<organism evidence="2 3">
    <name type="scientific">Paenibacillus cellulosilyticus</name>
    <dbReference type="NCBI Taxonomy" id="375489"/>
    <lineage>
        <taxon>Bacteria</taxon>
        <taxon>Bacillati</taxon>
        <taxon>Bacillota</taxon>
        <taxon>Bacilli</taxon>
        <taxon>Bacillales</taxon>
        <taxon>Paenibacillaceae</taxon>
        <taxon>Paenibacillus</taxon>
    </lineage>
</organism>
<keyword evidence="3" id="KW-1185">Reference proteome</keyword>
<name>A0A2V2YED5_9BACL</name>
<comment type="caution">
    <text evidence="2">The sequence shown here is derived from an EMBL/GenBank/DDBJ whole genome shotgun (WGS) entry which is preliminary data.</text>
</comment>
<keyword evidence="1" id="KW-0732">Signal</keyword>
<gene>
    <name evidence="2" type="ORF">DFQ01_14324</name>
</gene>
<proteinExistence type="predicted"/>
<protein>
    <submittedName>
        <fullName evidence="2">Outer membrane protein assembly factor BamB</fullName>
    </submittedName>
</protein>
<dbReference type="PANTHER" id="PTHR43118">
    <property type="entry name" value="RHAMNOGALACTURONAN LYASE (EUROFUNG)"/>
    <property type="match status" value="1"/>
</dbReference>
<sequence>MTTVRENQKAAIRIGSFDIKAAGPRCKMLLGDLNGDGRMEMLLVQPDNRQDVRYIPHQVQCLTAYDLNGDLLWQTGKPDPGAGSQGSDYPVQIYDIDGDGRLEVLCVIDSQFVILDGATGERKAVHELPNEHAHDCIIIANLTGGTHASDIILKDRYHRMWALDRDFNLLWTHEGNPGHFPWVYDLNGDGLDEVMAGYDLLDAQGRVLWSCRDLDDHADCIWVGDVNGDGKPELVIGGSVTVMYDADGHELWRYEGSVESQHVALGRFRPELPGLQIAGLDRLVREDDGAGKQGKDALFLLDSEGRELWKEERTTPGWLTIAETLQRWEADAPDYILAYRRGGGVYPTLYDGHLNEVVHFPANGYAVHADLLGTGTEQVIIYNDERAELFASQPIDLTAAPSGVPIAQPKRLYSSTLYPGGEIR</sequence>
<dbReference type="InterPro" id="IPR028994">
    <property type="entry name" value="Integrin_alpha_N"/>
</dbReference>
<evidence type="ECO:0000313" key="2">
    <source>
        <dbReference type="EMBL" id="PWV90550.1"/>
    </source>
</evidence>
<dbReference type="Pfam" id="PF13517">
    <property type="entry name" value="FG-GAP_3"/>
    <property type="match status" value="1"/>
</dbReference>
<dbReference type="InterPro" id="IPR015943">
    <property type="entry name" value="WD40/YVTN_repeat-like_dom_sf"/>
</dbReference>
<dbReference type="InterPro" id="IPR013517">
    <property type="entry name" value="FG-GAP"/>
</dbReference>
<dbReference type="AlphaFoldDB" id="A0A2V2YED5"/>
<evidence type="ECO:0000256" key="1">
    <source>
        <dbReference type="ARBA" id="ARBA00022729"/>
    </source>
</evidence>
<dbReference type="Proteomes" id="UP000246635">
    <property type="component" value="Unassembled WGS sequence"/>
</dbReference>
<reference evidence="2 3" key="1">
    <citation type="submission" date="2018-05" db="EMBL/GenBank/DDBJ databases">
        <title>Genomic Encyclopedia of Type Strains, Phase III (KMG-III): the genomes of soil and plant-associated and newly described type strains.</title>
        <authorList>
            <person name="Whitman W."/>
        </authorList>
    </citation>
    <scope>NUCLEOTIDE SEQUENCE [LARGE SCALE GENOMIC DNA]</scope>
    <source>
        <strain evidence="2 3">CECT 5696</strain>
    </source>
</reference>
<dbReference type="PANTHER" id="PTHR43118:SF1">
    <property type="entry name" value="RHAMNOGALACTURONAN LYASE (EUROFUNG)"/>
    <property type="match status" value="1"/>
</dbReference>
<dbReference type="RefSeq" id="WP_245946930.1">
    <property type="nucleotide sequence ID" value="NZ_CP054613.1"/>
</dbReference>
<dbReference type="InterPro" id="IPR034641">
    <property type="entry name" value="RGL11"/>
</dbReference>
<dbReference type="Gene3D" id="2.130.10.10">
    <property type="entry name" value="YVTN repeat-like/Quinoprotein amine dehydrogenase"/>
    <property type="match status" value="1"/>
</dbReference>
<accession>A0A2V2YED5</accession>
<evidence type="ECO:0000313" key="3">
    <source>
        <dbReference type="Proteomes" id="UP000246635"/>
    </source>
</evidence>